<dbReference type="EMBL" id="BGZK01000001">
    <property type="protein sequence ID" value="GBO98398.1"/>
    <property type="molecule type" value="Genomic_DNA"/>
</dbReference>
<proteinExistence type="predicted"/>
<name>A0A4C1S7S8_EUMVA</name>
<comment type="caution">
    <text evidence="1">The sequence shown here is derived from an EMBL/GenBank/DDBJ whole genome shotgun (WGS) entry which is preliminary data.</text>
</comment>
<gene>
    <name evidence="1" type="ORF">EVAR_51_1</name>
</gene>
<dbReference type="AlphaFoldDB" id="A0A4C1S7S8"/>
<evidence type="ECO:0000313" key="2">
    <source>
        <dbReference type="Proteomes" id="UP000299102"/>
    </source>
</evidence>
<dbReference type="Proteomes" id="UP000299102">
    <property type="component" value="Unassembled WGS sequence"/>
</dbReference>
<evidence type="ECO:0000313" key="1">
    <source>
        <dbReference type="EMBL" id="GBO98398.1"/>
    </source>
</evidence>
<organism evidence="1 2">
    <name type="scientific">Eumeta variegata</name>
    <name type="common">Bagworm moth</name>
    <name type="synonym">Eumeta japonica</name>
    <dbReference type="NCBI Taxonomy" id="151549"/>
    <lineage>
        <taxon>Eukaryota</taxon>
        <taxon>Metazoa</taxon>
        <taxon>Ecdysozoa</taxon>
        <taxon>Arthropoda</taxon>
        <taxon>Hexapoda</taxon>
        <taxon>Insecta</taxon>
        <taxon>Pterygota</taxon>
        <taxon>Neoptera</taxon>
        <taxon>Endopterygota</taxon>
        <taxon>Lepidoptera</taxon>
        <taxon>Glossata</taxon>
        <taxon>Ditrysia</taxon>
        <taxon>Tineoidea</taxon>
        <taxon>Psychidae</taxon>
        <taxon>Oiketicinae</taxon>
        <taxon>Eumeta</taxon>
    </lineage>
</organism>
<keyword evidence="2" id="KW-1185">Reference proteome</keyword>
<accession>A0A4C1S7S8</accession>
<reference evidence="1 2" key="1">
    <citation type="journal article" date="2019" name="Commun. Biol.">
        <title>The bagworm genome reveals a unique fibroin gene that provides high tensile strength.</title>
        <authorList>
            <person name="Kono N."/>
            <person name="Nakamura H."/>
            <person name="Ohtoshi R."/>
            <person name="Tomita M."/>
            <person name="Numata K."/>
            <person name="Arakawa K."/>
        </authorList>
    </citation>
    <scope>NUCLEOTIDE SEQUENCE [LARGE SCALE GENOMIC DNA]</scope>
</reference>
<sequence length="104" mass="11403">MMSVSSLEFMFSHTIRPSSGPLTCTAPYLILKLVCIRVNLRLCSVILVDGARPLLSHSGTSLTFSFPCVVPWKAHKATARTAAVGDTGIFNTPCLTRDYIEMRL</sequence>
<protein>
    <submittedName>
        <fullName evidence="1">Uncharacterized protein</fullName>
    </submittedName>
</protein>